<evidence type="ECO:0000313" key="2">
    <source>
        <dbReference type="EMBL" id="CCA19729.1"/>
    </source>
</evidence>
<evidence type="ECO:0000256" key="1">
    <source>
        <dbReference type="SAM" id="Phobius"/>
    </source>
</evidence>
<keyword evidence="1" id="KW-0812">Transmembrane</keyword>
<accession>F0WEU7</accession>
<dbReference type="AlphaFoldDB" id="F0WEU7"/>
<reference evidence="2" key="2">
    <citation type="submission" date="2011-02" db="EMBL/GenBank/DDBJ databases">
        <authorList>
            <person name="MacLean D."/>
        </authorList>
    </citation>
    <scope>NUCLEOTIDE SEQUENCE</scope>
</reference>
<proteinExistence type="predicted"/>
<gene>
    <name evidence="2" type="primary">AlNc14C77G5146</name>
    <name evidence="2" type="ORF">ALNC14_058720</name>
</gene>
<dbReference type="EMBL" id="FR824122">
    <property type="protein sequence ID" value="CCA19729.1"/>
    <property type="molecule type" value="Genomic_DNA"/>
</dbReference>
<protein>
    <submittedName>
        <fullName evidence="2">AlNc14C77G5146 protein</fullName>
    </submittedName>
</protein>
<keyword evidence="1" id="KW-1133">Transmembrane helix</keyword>
<dbReference type="HOGENOM" id="CLU_1597468_0_0_1"/>
<keyword evidence="1" id="KW-0472">Membrane</keyword>
<feature type="transmembrane region" description="Helical" evidence="1">
    <location>
        <begin position="12"/>
        <end position="30"/>
    </location>
</feature>
<name>F0WEU7_9STRA</name>
<organism evidence="2">
    <name type="scientific">Albugo laibachii Nc14</name>
    <dbReference type="NCBI Taxonomy" id="890382"/>
    <lineage>
        <taxon>Eukaryota</taxon>
        <taxon>Sar</taxon>
        <taxon>Stramenopiles</taxon>
        <taxon>Oomycota</taxon>
        <taxon>Peronosporomycetes</taxon>
        <taxon>Albuginales</taxon>
        <taxon>Albuginaceae</taxon>
        <taxon>Albugo</taxon>
    </lineage>
</organism>
<sequence>MRRSMAKLRFEVAWISSVFCLLNMLHIYLYEFISEDGLSLWDEIDSNAGPRVREDVISKEQIKWLISIPEWKIGEKTLSEGKMTFDLSVRGLKVPETEFQRLISNCILHFCTWLEATKTITFLFKTDTVTVNLKKTDISVSDTPEWVVGRDLMETLNVNSVKKRPRSLCVI</sequence>
<reference evidence="2" key="1">
    <citation type="journal article" date="2011" name="PLoS Biol.">
        <title>Gene gain and loss during evolution of obligate parasitism in the white rust pathogen of Arabidopsis thaliana.</title>
        <authorList>
            <person name="Kemen E."/>
            <person name="Gardiner A."/>
            <person name="Schultz-Larsen T."/>
            <person name="Kemen A.C."/>
            <person name="Balmuth A.L."/>
            <person name="Robert-Seilaniantz A."/>
            <person name="Bailey K."/>
            <person name="Holub E."/>
            <person name="Studholme D.J."/>
            <person name="Maclean D."/>
            <person name="Jones J.D."/>
        </authorList>
    </citation>
    <scope>NUCLEOTIDE SEQUENCE</scope>
</reference>